<gene>
    <name evidence="2" type="ordered locus">Krad_4616</name>
</gene>
<accession>A6WGY6</accession>
<dbReference type="SUPFAM" id="SSF52540">
    <property type="entry name" value="P-loop containing nucleoside triphosphate hydrolases"/>
    <property type="match status" value="1"/>
</dbReference>
<sequence length="811" mass="84883">MNHLSNATTEVDAITVTEQRAPARTRPERPVRRLRRGTPLRPPATEEDAGATETLRTPAEEAGSDTPTTASAVQVTAEVASAQSSTPASADWTAGDLEYDELLASFLSDEEGQPGRLQDADGASSVQEAAEAMSARSIATVVDVVDVVDGVDKGPAIAASGRDMIASDAGEEDAGEEDAPIETGEPQGTPPAVEQRLTTDVQDHAHGGERAGLNGARAHLPTQAVNTAQADEQAEEEAGEQSDPASALAAESLPASRTRARRGRTATTSDSAHQLQQPTGPLFAPSVSEAHEPAPLPPAPVFLWQGATLLPAQVPTPPPTTPAPTAPGATDDLDEPATPVMPAPAGSTDAEAASDTPAASGPSIHPEETQAIVSAASSPASTPAPKGPDTPDTPKTAVPAAQAAGEAVVSAPGREVVAPQASVPGAVIDTATFVQQVRDAELRDAAPVLSPVHAMPDGGWRSAVMKLTLGRVQPPPSARQAERDHEIYRVRTPLDGNRHIVVLAYGTGVGKTLTTGAIGLQFAEHRDDRVAVIDADQTAGNLADRFATPADRFLQDLLDEHQHGAVDSVVELRRYARSAKRLDIYSADHSRSFTAQQHREALELLSKFHDVVITDLGSSGLRDMPEVLQTATDVVVVTGTSMDAVDRSRKVLDRLEDLGHERLAREAVVAMVTRTTKDGTLAKAARNGGVHVETLIGHFQRRCRATVLIPYSARLADGVHVDYETLDADVNEAYLRIAGFLANGFRPTPDRHATPAGSGDNGPAQLPTIRPAAAATAPSVTTKSKYGRGRRKDGQATAPSAFAELPHYQGS</sequence>
<dbReference type="AlphaFoldDB" id="A6WGY6"/>
<evidence type="ECO:0000313" key="3">
    <source>
        <dbReference type="Proteomes" id="UP000001116"/>
    </source>
</evidence>
<feature type="compositionally biased region" description="Low complexity" evidence="1">
    <location>
        <begin position="241"/>
        <end position="257"/>
    </location>
</feature>
<feature type="compositionally biased region" description="Low complexity" evidence="1">
    <location>
        <begin position="767"/>
        <end position="782"/>
    </location>
</feature>
<organism evidence="2 3">
    <name type="scientific">Kineococcus radiotolerans (strain ATCC BAA-149 / DSM 14245 / SRS30216)</name>
    <dbReference type="NCBI Taxonomy" id="266940"/>
    <lineage>
        <taxon>Bacteria</taxon>
        <taxon>Bacillati</taxon>
        <taxon>Actinomycetota</taxon>
        <taxon>Actinomycetes</taxon>
        <taxon>Kineosporiales</taxon>
        <taxon>Kineosporiaceae</taxon>
        <taxon>Kineococcus</taxon>
    </lineage>
</organism>
<dbReference type="GO" id="GO:0009898">
    <property type="term" value="C:cytoplasmic side of plasma membrane"/>
    <property type="evidence" value="ECO:0007669"/>
    <property type="project" value="TreeGrafter"/>
</dbReference>
<feature type="compositionally biased region" description="Acidic residues" evidence="1">
    <location>
        <begin position="169"/>
        <end position="180"/>
    </location>
</feature>
<dbReference type="GO" id="GO:0051782">
    <property type="term" value="P:negative regulation of cell division"/>
    <property type="evidence" value="ECO:0007669"/>
    <property type="project" value="TreeGrafter"/>
</dbReference>
<keyword evidence="2" id="KW-0614">Plasmid</keyword>
<feature type="compositionally biased region" description="Polar residues" evidence="1">
    <location>
        <begin position="65"/>
        <end position="74"/>
    </location>
</feature>
<dbReference type="HOGENOM" id="CLU_347736_0_0_11"/>
<reference evidence="3" key="1">
    <citation type="journal article" date="2008" name="PLoS ONE">
        <title>Survival in nuclear waste, extreme resistance, and potential applications gleaned from the genome sequence of Kineococcus radiotolerans SRS30216.</title>
        <authorList>
            <person name="Bagwell C.E."/>
            <person name="Bhat S."/>
            <person name="Hawkins G.M."/>
            <person name="Smith B.W."/>
            <person name="Biswas T."/>
            <person name="Hoover T.R."/>
            <person name="Saunders E."/>
            <person name="Han C.S."/>
            <person name="Tsodikov O.V."/>
            <person name="Shimkets L.J."/>
        </authorList>
    </citation>
    <scope>NUCLEOTIDE SEQUENCE [LARGE SCALE GENOMIC DNA]</scope>
    <source>
        <strain evidence="3">ATCC BAA-149 / DSM 14245 / SRS30216</strain>
    </source>
</reference>
<feature type="compositionally biased region" description="Low complexity" evidence="1">
    <location>
        <begin position="393"/>
        <end position="406"/>
    </location>
</feature>
<dbReference type="GO" id="GO:0005524">
    <property type="term" value="F:ATP binding"/>
    <property type="evidence" value="ECO:0007669"/>
    <property type="project" value="TreeGrafter"/>
</dbReference>
<feature type="region of interest" description="Disordered" evidence="1">
    <location>
        <begin position="162"/>
        <end position="406"/>
    </location>
</feature>
<proteinExistence type="predicted"/>
<dbReference type="EMBL" id="CP000751">
    <property type="protein sequence ID" value="ABS06075.1"/>
    <property type="molecule type" value="Genomic_DNA"/>
</dbReference>
<dbReference type="GO" id="GO:0016887">
    <property type="term" value="F:ATP hydrolysis activity"/>
    <property type="evidence" value="ECO:0007669"/>
    <property type="project" value="TreeGrafter"/>
</dbReference>
<feature type="region of interest" description="Disordered" evidence="1">
    <location>
        <begin position="1"/>
        <end position="93"/>
    </location>
</feature>
<feature type="compositionally biased region" description="Pro residues" evidence="1">
    <location>
        <begin position="314"/>
        <end position="325"/>
    </location>
</feature>
<dbReference type="PANTHER" id="PTHR43384">
    <property type="entry name" value="SEPTUM SITE-DETERMINING PROTEIN MIND HOMOLOG, CHLOROPLASTIC-RELATED"/>
    <property type="match status" value="1"/>
</dbReference>
<dbReference type="PANTHER" id="PTHR43384:SF14">
    <property type="entry name" value="ESX-1 SECRETION-ASSOCIATED PROTEIN ESPI"/>
    <property type="match status" value="1"/>
</dbReference>
<dbReference type="InterPro" id="IPR027417">
    <property type="entry name" value="P-loop_NTPase"/>
</dbReference>
<feature type="region of interest" description="Disordered" evidence="1">
    <location>
        <begin position="746"/>
        <end position="811"/>
    </location>
</feature>
<dbReference type="Proteomes" id="UP000001116">
    <property type="component" value="Plasmid pKRAD01"/>
</dbReference>
<feature type="compositionally biased region" description="Low complexity" evidence="1">
    <location>
        <begin position="374"/>
        <end position="384"/>
    </location>
</feature>
<geneLocation type="plasmid" evidence="2 3">
    <name>pKRAD01</name>
</geneLocation>
<protein>
    <submittedName>
        <fullName evidence="2">ATPase involved in chromosome partitioning-like protein</fullName>
    </submittedName>
</protein>
<evidence type="ECO:0000256" key="1">
    <source>
        <dbReference type="SAM" id="MobiDB-lite"/>
    </source>
</evidence>
<keyword evidence="3" id="KW-1185">Reference proteome</keyword>
<evidence type="ECO:0000313" key="2">
    <source>
        <dbReference type="EMBL" id="ABS06075.1"/>
    </source>
</evidence>
<dbReference type="KEGG" id="kra:Krad_4616"/>
<dbReference type="InterPro" id="IPR050625">
    <property type="entry name" value="ParA/MinD_ATPase"/>
</dbReference>
<name>A6WGY6_KINRD</name>
<dbReference type="Gene3D" id="3.40.50.300">
    <property type="entry name" value="P-loop containing nucleotide triphosphate hydrolases"/>
    <property type="match status" value="1"/>
</dbReference>
<dbReference type="GO" id="GO:0005829">
    <property type="term" value="C:cytosol"/>
    <property type="evidence" value="ECO:0007669"/>
    <property type="project" value="TreeGrafter"/>
</dbReference>